<comment type="caution">
    <text evidence="1">The sequence shown here is derived from an EMBL/GenBank/DDBJ whole genome shotgun (WGS) entry which is preliminary data.</text>
</comment>
<evidence type="ECO:0000313" key="2">
    <source>
        <dbReference type="Proteomes" id="UP000684084"/>
    </source>
</evidence>
<reference evidence="1" key="1">
    <citation type="submission" date="2020-05" db="EMBL/GenBank/DDBJ databases">
        <authorList>
            <person name="Rincon C."/>
            <person name="Sanders R I."/>
            <person name="Robbins C."/>
            <person name="Chaturvedi A."/>
        </authorList>
    </citation>
    <scope>NUCLEOTIDE SEQUENCE</scope>
    <source>
        <strain evidence="1">CHB12</strain>
    </source>
</reference>
<accession>A0A915ZC37</accession>
<protein>
    <recommendedName>
        <fullName evidence="3">Protein kinase domain-containing protein</fullName>
    </recommendedName>
</protein>
<dbReference type="EMBL" id="CAGKOT010000028">
    <property type="protein sequence ID" value="CAB5370969.1"/>
    <property type="molecule type" value="Genomic_DNA"/>
</dbReference>
<organism evidence="1 2">
    <name type="scientific">Rhizophagus irregularis</name>
    <dbReference type="NCBI Taxonomy" id="588596"/>
    <lineage>
        <taxon>Eukaryota</taxon>
        <taxon>Fungi</taxon>
        <taxon>Fungi incertae sedis</taxon>
        <taxon>Mucoromycota</taxon>
        <taxon>Glomeromycotina</taxon>
        <taxon>Glomeromycetes</taxon>
        <taxon>Glomerales</taxon>
        <taxon>Glomeraceae</taxon>
        <taxon>Rhizophagus</taxon>
    </lineage>
</organism>
<dbReference type="AlphaFoldDB" id="A0A915ZC37"/>
<gene>
    <name evidence="1" type="ORF">CHRIB12_LOCUS12889</name>
</gene>
<evidence type="ECO:0008006" key="3">
    <source>
        <dbReference type="Google" id="ProtNLM"/>
    </source>
</evidence>
<proteinExistence type="predicted"/>
<dbReference type="Proteomes" id="UP000684084">
    <property type="component" value="Unassembled WGS sequence"/>
</dbReference>
<name>A0A915ZC37_9GLOM</name>
<sequence>MSLNFKEKYNFMIILLISMELQNLSQLACGVSCLHNEGIIHRDLHSDIKEGLREDPIPDTPENYIKLYTDCWDGEPDNRPTIDQVAERRARY</sequence>
<dbReference type="OrthoDB" id="2306502at2759"/>
<evidence type="ECO:0000313" key="1">
    <source>
        <dbReference type="EMBL" id="CAB5370969.1"/>
    </source>
</evidence>